<evidence type="ECO:0008006" key="4">
    <source>
        <dbReference type="Google" id="ProtNLM"/>
    </source>
</evidence>
<dbReference type="EMBL" id="CABFNS010000800">
    <property type="protein sequence ID" value="VUC29516.1"/>
    <property type="molecule type" value="Genomic_DNA"/>
</dbReference>
<keyword evidence="1" id="KW-0732">Signal</keyword>
<sequence length="153" mass="16390">MLFSAFLAASAATLVVASFKESDDIALRSFTDIDERDELLGVQARSTIARETITAIVDMEVATPMDQEEARNTTMPRETKSTRGTRIAGEAIPVPKDMEVATPGMAQISGEGIMAREAIPVLRDTEVATPGMAQISGGAIVAREAMSFRDRKA</sequence>
<evidence type="ECO:0000313" key="3">
    <source>
        <dbReference type="Proteomes" id="UP000766486"/>
    </source>
</evidence>
<name>A0ABY6UI23_BIOOC</name>
<protein>
    <recommendedName>
        <fullName evidence="4">SMP domain-containing protein</fullName>
    </recommendedName>
</protein>
<reference evidence="2 3" key="1">
    <citation type="submission" date="2019-06" db="EMBL/GenBank/DDBJ databases">
        <authorList>
            <person name="Broberg M."/>
        </authorList>
    </citation>
    <scope>NUCLEOTIDE SEQUENCE [LARGE SCALE GENOMIC DNA]</scope>
</reference>
<feature type="signal peptide" evidence="1">
    <location>
        <begin position="1"/>
        <end position="17"/>
    </location>
</feature>
<dbReference type="Proteomes" id="UP000766486">
    <property type="component" value="Unassembled WGS sequence"/>
</dbReference>
<proteinExistence type="predicted"/>
<accession>A0ABY6UI23</accession>
<comment type="caution">
    <text evidence="2">The sequence shown here is derived from an EMBL/GenBank/DDBJ whole genome shotgun (WGS) entry which is preliminary data.</text>
</comment>
<evidence type="ECO:0000313" key="2">
    <source>
        <dbReference type="EMBL" id="VUC29516.1"/>
    </source>
</evidence>
<evidence type="ECO:0000256" key="1">
    <source>
        <dbReference type="SAM" id="SignalP"/>
    </source>
</evidence>
<keyword evidence="3" id="KW-1185">Reference proteome</keyword>
<organism evidence="2 3">
    <name type="scientific">Bionectria ochroleuca</name>
    <name type="common">Gliocladium roseum</name>
    <dbReference type="NCBI Taxonomy" id="29856"/>
    <lineage>
        <taxon>Eukaryota</taxon>
        <taxon>Fungi</taxon>
        <taxon>Dikarya</taxon>
        <taxon>Ascomycota</taxon>
        <taxon>Pezizomycotina</taxon>
        <taxon>Sordariomycetes</taxon>
        <taxon>Hypocreomycetidae</taxon>
        <taxon>Hypocreales</taxon>
        <taxon>Bionectriaceae</taxon>
        <taxon>Clonostachys</taxon>
    </lineage>
</organism>
<gene>
    <name evidence="2" type="ORF">CLO192961_LOCUS259071</name>
</gene>
<feature type="chain" id="PRO_5045818813" description="SMP domain-containing protein" evidence="1">
    <location>
        <begin position="18"/>
        <end position="153"/>
    </location>
</feature>